<feature type="transmembrane region" description="Helical" evidence="5">
    <location>
        <begin position="330"/>
        <end position="350"/>
    </location>
</feature>
<keyword evidence="7" id="KW-1185">Reference proteome</keyword>
<dbReference type="PANTHER" id="PTHR11785:SF512">
    <property type="entry name" value="SOBREMESA, ISOFORM B"/>
    <property type="match status" value="1"/>
</dbReference>
<evidence type="ECO:0000313" key="6">
    <source>
        <dbReference type="EMBL" id="WAR13465.1"/>
    </source>
</evidence>
<feature type="transmembrane region" description="Helical" evidence="5">
    <location>
        <begin position="300"/>
        <end position="318"/>
    </location>
</feature>
<comment type="subcellular location">
    <subcellularLocation>
        <location evidence="1">Membrane</location>
        <topology evidence="1">Multi-pass membrane protein</topology>
    </subcellularLocation>
</comment>
<feature type="transmembrane region" description="Helical" evidence="5">
    <location>
        <begin position="274"/>
        <end position="294"/>
    </location>
</feature>
<keyword evidence="2 5" id="KW-0812">Transmembrane</keyword>
<evidence type="ECO:0000256" key="4">
    <source>
        <dbReference type="ARBA" id="ARBA00023136"/>
    </source>
</evidence>
<feature type="transmembrane region" description="Helical" evidence="5">
    <location>
        <begin position="173"/>
        <end position="195"/>
    </location>
</feature>
<evidence type="ECO:0000313" key="7">
    <source>
        <dbReference type="Proteomes" id="UP001164746"/>
    </source>
</evidence>
<sequence length="463" mass="51162">MITKSGAEYAYLQEAFSPLHRTLGPIPSFLFAWTSVLILKPALFGVTAMSFAVYAVEPFYGKCGHDDTIVKIVACLCLFLITFINAYSVDLATKVQNLFTIMKLVAVAIIIAGGVYMLSTGSTEHLNTGFEDTTDSFAMFALAFYDGLWAYDGWNNLNYITEELKNPSRNLPLAIMIGIPLVTVCYILMNVSYFTVLSKYDLLLSNAVASSWGDVVLGGATLIIPLAVVLSAFGGCNGTCFTGGRVMYVAAREGHLPEVFSYIHVTQLTPLPSLIVSVILACVLVLAGEIFALIDFFSFTAWFFYGLTMASLIVLRVTQKDRPRPYKVPIIVPVIVLLVSVYLVVAPIIQDPRIEFLYAFLFSVSGLIFYVPFVLYGKKIKEHHILVPSGVDVKHSCDNDIDLVRIGQLPAMTEKLNLFVDISGNNLSQLFKCNDNLESTRTESQGNVRHVQEECSDIHIQVW</sequence>
<feature type="transmembrane region" description="Helical" evidence="5">
    <location>
        <begin position="68"/>
        <end position="87"/>
    </location>
</feature>
<evidence type="ECO:0000256" key="5">
    <source>
        <dbReference type="SAM" id="Phobius"/>
    </source>
</evidence>
<dbReference type="Pfam" id="PF13520">
    <property type="entry name" value="AA_permease_2"/>
    <property type="match status" value="1"/>
</dbReference>
<dbReference type="InterPro" id="IPR002293">
    <property type="entry name" value="AA/rel_permease1"/>
</dbReference>
<keyword evidence="4 5" id="KW-0472">Membrane</keyword>
<gene>
    <name evidence="6" type="ORF">MAR_027645</name>
</gene>
<dbReference type="PANTHER" id="PTHR11785">
    <property type="entry name" value="AMINO ACID TRANSPORTER"/>
    <property type="match status" value="1"/>
</dbReference>
<dbReference type="EMBL" id="CP111019">
    <property type="protein sequence ID" value="WAR13465.1"/>
    <property type="molecule type" value="Genomic_DNA"/>
</dbReference>
<dbReference type="PIRSF" id="PIRSF006060">
    <property type="entry name" value="AA_transporter"/>
    <property type="match status" value="1"/>
</dbReference>
<feature type="transmembrane region" description="Helical" evidence="5">
    <location>
        <begin position="215"/>
        <end position="236"/>
    </location>
</feature>
<evidence type="ECO:0000256" key="2">
    <source>
        <dbReference type="ARBA" id="ARBA00022692"/>
    </source>
</evidence>
<accession>A0ABY7EVY9</accession>
<evidence type="ECO:0000256" key="3">
    <source>
        <dbReference type="ARBA" id="ARBA00022989"/>
    </source>
</evidence>
<name>A0ABY7EVY9_MYAAR</name>
<dbReference type="Proteomes" id="UP001164746">
    <property type="component" value="Chromosome 8"/>
</dbReference>
<proteinExistence type="predicted"/>
<protein>
    <submittedName>
        <fullName evidence="6">BAT1-like protein</fullName>
    </submittedName>
</protein>
<keyword evidence="3 5" id="KW-1133">Transmembrane helix</keyword>
<dbReference type="Gene3D" id="1.20.1740.10">
    <property type="entry name" value="Amino acid/polyamine transporter I"/>
    <property type="match status" value="1"/>
</dbReference>
<reference evidence="6" key="1">
    <citation type="submission" date="2022-11" db="EMBL/GenBank/DDBJ databases">
        <title>Centuries of genome instability and evolution in soft-shell clam transmissible cancer (bioRxiv).</title>
        <authorList>
            <person name="Hart S.F.M."/>
            <person name="Yonemitsu M.A."/>
            <person name="Giersch R.M."/>
            <person name="Beal B.F."/>
            <person name="Arriagada G."/>
            <person name="Davis B.W."/>
            <person name="Ostrander E.A."/>
            <person name="Goff S.P."/>
            <person name="Metzger M.J."/>
        </authorList>
    </citation>
    <scope>NUCLEOTIDE SEQUENCE</scope>
    <source>
        <strain evidence="6">MELC-2E11</strain>
        <tissue evidence="6">Siphon/mantle</tissue>
    </source>
</reference>
<dbReference type="InterPro" id="IPR050598">
    <property type="entry name" value="AminoAcid_Transporter"/>
</dbReference>
<feature type="transmembrane region" description="Helical" evidence="5">
    <location>
        <begin position="30"/>
        <end position="56"/>
    </location>
</feature>
<organism evidence="6 7">
    <name type="scientific">Mya arenaria</name>
    <name type="common">Soft-shell clam</name>
    <dbReference type="NCBI Taxonomy" id="6604"/>
    <lineage>
        <taxon>Eukaryota</taxon>
        <taxon>Metazoa</taxon>
        <taxon>Spiralia</taxon>
        <taxon>Lophotrochozoa</taxon>
        <taxon>Mollusca</taxon>
        <taxon>Bivalvia</taxon>
        <taxon>Autobranchia</taxon>
        <taxon>Heteroconchia</taxon>
        <taxon>Euheterodonta</taxon>
        <taxon>Imparidentia</taxon>
        <taxon>Neoheterodontei</taxon>
        <taxon>Myida</taxon>
        <taxon>Myoidea</taxon>
        <taxon>Myidae</taxon>
        <taxon>Mya</taxon>
    </lineage>
</organism>
<evidence type="ECO:0000256" key="1">
    <source>
        <dbReference type="ARBA" id="ARBA00004141"/>
    </source>
</evidence>
<feature type="transmembrane region" description="Helical" evidence="5">
    <location>
        <begin position="99"/>
        <end position="118"/>
    </location>
</feature>
<feature type="transmembrane region" description="Helical" evidence="5">
    <location>
        <begin position="356"/>
        <end position="376"/>
    </location>
</feature>